<evidence type="ECO:0000313" key="3">
    <source>
        <dbReference type="EMBL" id="NJP46567.1"/>
    </source>
</evidence>
<gene>
    <name evidence="3" type="ORF">HCN08_24630</name>
</gene>
<keyword evidence="4" id="KW-1185">Reference proteome</keyword>
<evidence type="ECO:0008006" key="5">
    <source>
        <dbReference type="Google" id="ProtNLM"/>
    </source>
</evidence>
<evidence type="ECO:0000256" key="1">
    <source>
        <dbReference type="SAM" id="MobiDB-lite"/>
    </source>
</evidence>
<accession>A0ABX0ZUV7</accession>
<dbReference type="Proteomes" id="UP000734511">
    <property type="component" value="Unassembled WGS sequence"/>
</dbReference>
<feature type="compositionally biased region" description="Low complexity" evidence="1">
    <location>
        <begin position="282"/>
        <end position="292"/>
    </location>
</feature>
<evidence type="ECO:0000313" key="4">
    <source>
        <dbReference type="Proteomes" id="UP000734511"/>
    </source>
</evidence>
<keyword evidence="2" id="KW-1133">Transmembrane helix</keyword>
<comment type="caution">
    <text evidence="3">The sequence shown here is derived from an EMBL/GenBank/DDBJ whole genome shotgun (WGS) entry which is preliminary data.</text>
</comment>
<feature type="transmembrane region" description="Helical" evidence="2">
    <location>
        <begin position="225"/>
        <end position="246"/>
    </location>
</feature>
<sequence>MTTSAHLDAASVPVLPGEQARVVLDVRNSSSIVEAYTFEVLGAPAAWTVVEPPSLSLNPGTAGQVTVVVSPPRDSTVPPGELPLAVRVLPQELAEFATVPEGTLRILPYAEVTAELSPQMAQSRGRARYQVAVDNRGNHPLTVGLRGTDRSQALAFGLPKAPVTVEPGRAAFVQVPVRAKKRLWRGVAVPHAFQLTATPASQQAVVEPVVLDGTFVQQPVIGSTLLRAVAALVAIALALVAIWYGLLKPAVRTAAKEAVKDPVATAASQAASANQKADDAKNAANGAEQAAKSVGATPSPMKPGEGPEAPPNALLFSTRLAASAAAGSDGTANYPVPPGKTLRLTDLVLENPQGDSGTVTIAVGGKTLLSPALENFREQDFHWASAILVPEGDKVTITLTCRTPGTPPGSGAATQCASAALISGTLE</sequence>
<reference evidence="3 4" key="1">
    <citation type="submission" date="2020-03" db="EMBL/GenBank/DDBJ databases">
        <title>WGS of actinomycetes isolated from Thailand.</title>
        <authorList>
            <person name="Thawai C."/>
        </authorList>
    </citation>
    <scope>NUCLEOTIDE SEQUENCE [LARGE SCALE GENOMIC DNA]</scope>
    <source>
        <strain evidence="3 4">PRB2-1</strain>
    </source>
</reference>
<feature type="region of interest" description="Disordered" evidence="1">
    <location>
        <begin position="270"/>
        <end position="312"/>
    </location>
</feature>
<keyword evidence="2" id="KW-0472">Membrane</keyword>
<keyword evidence="2" id="KW-0812">Transmembrane</keyword>
<proteinExistence type="predicted"/>
<dbReference type="RefSeq" id="WP_167985414.1">
    <property type="nucleotide sequence ID" value="NZ_JAATEJ010000022.1"/>
</dbReference>
<protein>
    <recommendedName>
        <fullName evidence="5">Hydrolytic protein</fullName>
    </recommendedName>
</protein>
<organism evidence="3 4">
    <name type="scientific">Actinacidiphila epipremni</name>
    <dbReference type="NCBI Taxonomy" id="2053013"/>
    <lineage>
        <taxon>Bacteria</taxon>
        <taxon>Bacillati</taxon>
        <taxon>Actinomycetota</taxon>
        <taxon>Actinomycetes</taxon>
        <taxon>Kitasatosporales</taxon>
        <taxon>Streptomycetaceae</taxon>
        <taxon>Actinacidiphila</taxon>
    </lineage>
</organism>
<evidence type="ECO:0000256" key="2">
    <source>
        <dbReference type="SAM" id="Phobius"/>
    </source>
</evidence>
<name>A0ABX0ZUV7_9ACTN</name>
<dbReference type="EMBL" id="JAATEJ010000022">
    <property type="protein sequence ID" value="NJP46567.1"/>
    <property type="molecule type" value="Genomic_DNA"/>
</dbReference>